<dbReference type="Pfam" id="PF00916">
    <property type="entry name" value="Sulfate_transp"/>
    <property type="match status" value="1"/>
</dbReference>
<name>A0A6I6AH21_9PLAN</name>
<feature type="transmembrane region" description="Helical" evidence="12">
    <location>
        <begin position="335"/>
        <end position="357"/>
    </location>
</feature>
<dbReference type="InterPro" id="IPR036513">
    <property type="entry name" value="STAS_dom_sf"/>
</dbReference>
<dbReference type="GO" id="GO:0015976">
    <property type="term" value="P:carbon utilization"/>
    <property type="evidence" value="ECO:0007669"/>
    <property type="project" value="InterPro"/>
</dbReference>
<dbReference type="GO" id="GO:0016020">
    <property type="term" value="C:membrane"/>
    <property type="evidence" value="ECO:0007669"/>
    <property type="project" value="UniProtKB-SubCell"/>
</dbReference>
<evidence type="ECO:0000256" key="1">
    <source>
        <dbReference type="ARBA" id="ARBA00004141"/>
    </source>
</evidence>
<feature type="transmembrane region" description="Helical" evidence="12">
    <location>
        <begin position="541"/>
        <end position="563"/>
    </location>
</feature>
<evidence type="ECO:0000256" key="2">
    <source>
        <dbReference type="ARBA" id="ARBA00006217"/>
    </source>
</evidence>
<feature type="binding site" evidence="10">
    <location>
        <position position="161"/>
    </location>
    <ligand>
        <name>Zn(2+)</name>
        <dbReference type="ChEBI" id="CHEBI:29105"/>
    </ligand>
</feature>
<feature type="region of interest" description="Disordered" evidence="11">
    <location>
        <begin position="794"/>
        <end position="824"/>
    </location>
</feature>
<evidence type="ECO:0000256" key="9">
    <source>
        <dbReference type="ARBA" id="ARBA00048348"/>
    </source>
</evidence>
<evidence type="ECO:0000256" key="3">
    <source>
        <dbReference type="ARBA" id="ARBA00012925"/>
    </source>
</evidence>
<feature type="transmembrane region" description="Helical" evidence="12">
    <location>
        <begin position="613"/>
        <end position="631"/>
    </location>
</feature>
<dbReference type="InterPro" id="IPR001765">
    <property type="entry name" value="Carbonic_anhydrase"/>
</dbReference>
<feature type="binding site" evidence="10">
    <location>
        <position position="102"/>
    </location>
    <ligand>
        <name>Zn(2+)</name>
        <dbReference type="ChEBI" id="CHEBI:29105"/>
    </ligand>
</feature>
<keyword evidence="7 12" id="KW-0472">Membrane</keyword>
<evidence type="ECO:0000256" key="11">
    <source>
        <dbReference type="SAM" id="MobiDB-lite"/>
    </source>
</evidence>
<organism evidence="15 16">
    <name type="scientific">Gimesia benthica</name>
    <dbReference type="NCBI Taxonomy" id="2608982"/>
    <lineage>
        <taxon>Bacteria</taxon>
        <taxon>Pseudomonadati</taxon>
        <taxon>Planctomycetota</taxon>
        <taxon>Planctomycetia</taxon>
        <taxon>Planctomycetales</taxon>
        <taxon>Planctomycetaceae</taxon>
        <taxon>Gimesia</taxon>
    </lineage>
</organism>
<evidence type="ECO:0000256" key="12">
    <source>
        <dbReference type="SAM" id="Phobius"/>
    </source>
</evidence>
<gene>
    <name evidence="15" type="ORF">F1728_24665</name>
</gene>
<feature type="domain" description="MlaB-like STAS" evidence="14">
    <location>
        <begin position="723"/>
        <end position="784"/>
    </location>
</feature>
<proteinExistence type="inferred from homology"/>
<feature type="region of interest" description="Disordered" evidence="11">
    <location>
        <begin position="270"/>
        <end position="293"/>
    </location>
</feature>
<dbReference type="GO" id="GO:0055085">
    <property type="term" value="P:transmembrane transport"/>
    <property type="evidence" value="ECO:0007669"/>
    <property type="project" value="InterPro"/>
</dbReference>
<dbReference type="PANTHER" id="PTHR11814">
    <property type="entry name" value="SULFATE TRANSPORTER"/>
    <property type="match status" value="1"/>
</dbReference>
<dbReference type="EC" id="4.2.1.1" evidence="3"/>
<dbReference type="KEGG" id="gim:F1728_24665"/>
<sequence length="824" mass="88911">MGHSLVNCDRRISYVVGYYSLLTYIGPLESSRSRIESNRTKSGQSQPVCLCPILAKEQDVHMKKLIEGLKHFQNHVLWERREQYERSAQSQKPQAFLITCSDSHVLPDIFMQADPGNLFVTRNAVNLVHPCDGPIGEMATIEYAVSALGVTDIIICGHYDCGSVRAILHPEKAVNLCKTNEWLARVAETSETIRREHPSIEGVALWNKAVERNVLLQVENLAKHPAVAAALTAGTLHLHAWVLRFETGDVLAYDQASKAFAPLAETPVVHADRPDSETSSRSPENMGSPKASRVAKPPKWFEVLKSDIPSSLVVFMVALPLCLAIAKACGVPAEVGLITGIIGGILVGLIAGSPLQVSGPAAGLIVILLDIVEKQGIGMLGVVVFLAGLIQFAAGLLRLGQWFRAVSPAVILGMLAGIGAVIFSQQFHVALDDAPDRNPLVNFVNIPRALTHVFVGHDGHPGHLSAALVGAATLLILVFWKRIVPEKLRAVPAVIVSIVVVTAVSAFLALPIERVEFDSLGAAVKWVNFGSLPEILTSPSVWKVALIVAFVTSAQTLLTAAAVDRMHQGPRTRYDRELAAQGVGNAICGLMGALPMAGVIVRSSANVDAGARTRWSAVFHGAWLLIFALLFPQLLRMLPTSALAALLVLTGVKLLGIRAIRALWQESRSEGIICVVTACAVVTLDLLTGVLVGIGFSIIKLIYTFSRLSISHRCDPDGDRRTLVLEGSATFIRLPKLAAALEAVPSGTVLHIDLKGLSYIDHACFQHLMDWEKQHQATGGALVLDWDTLHARFHSSPPRPPQSSNFQQFEDNVGGDDCEWSRAA</sequence>
<dbReference type="Gene3D" id="3.30.750.24">
    <property type="entry name" value="STAS domain"/>
    <property type="match status" value="1"/>
</dbReference>
<evidence type="ECO:0000259" key="13">
    <source>
        <dbReference type="Pfam" id="PF00916"/>
    </source>
</evidence>
<keyword evidence="8" id="KW-0456">Lyase</keyword>
<feature type="transmembrane region" description="Helical" evidence="12">
    <location>
        <begin position="670"/>
        <end position="703"/>
    </location>
</feature>
<dbReference type="InterPro" id="IPR036874">
    <property type="entry name" value="Carbonic_anhydrase_sf"/>
</dbReference>
<feature type="transmembrane region" description="Helical" evidence="12">
    <location>
        <begin position="308"/>
        <end position="326"/>
    </location>
</feature>
<feature type="transmembrane region" description="Helical" evidence="12">
    <location>
        <begin position="643"/>
        <end position="664"/>
    </location>
</feature>
<feature type="transmembrane region" description="Helical" evidence="12">
    <location>
        <begin position="492"/>
        <end position="512"/>
    </location>
</feature>
<evidence type="ECO:0000259" key="14">
    <source>
        <dbReference type="Pfam" id="PF13466"/>
    </source>
</evidence>
<dbReference type="GO" id="GO:0004089">
    <property type="term" value="F:carbonate dehydratase activity"/>
    <property type="evidence" value="ECO:0007669"/>
    <property type="project" value="UniProtKB-EC"/>
</dbReference>
<comment type="subcellular location">
    <subcellularLocation>
        <location evidence="1">Membrane</location>
        <topology evidence="1">Multi-pass membrane protein</topology>
    </subcellularLocation>
</comment>
<dbReference type="SMART" id="SM00947">
    <property type="entry name" value="Pro_CA"/>
    <property type="match status" value="1"/>
</dbReference>
<comment type="similarity">
    <text evidence="2">Belongs to the beta-class carbonic anhydrase family.</text>
</comment>
<comment type="cofactor">
    <cofactor evidence="10">
        <name>Zn(2+)</name>
        <dbReference type="ChEBI" id="CHEBI:29105"/>
    </cofactor>
    <text evidence="10">Binds 1 zinc ion per subunit.</text>
</comment>
<feature type="domain" description="SLC26A/SulP transporter" evidence="13">
    <location>
        <begin position="304"/>
        <end position="677"/>
    </location>
</feature>
<feature type="transmembrane region" description="Helical" evidence="12">
    <location>
        <begin position="377"/>
        <end position="397"/>
    </location>
</feature>
<reference evidence="15 16" key="1">
    <citation type="submission" date="2019-09" db="EMBL/GenBank/DDBJ databases">
        <title>Gimesia benthica sp. nov., a novel bacterium isolated from deep-sea water of the Northwest Indian Ocean.</title>
        <authorList>
            <person name="Dai X."/>
        </authorList>
    </citation>
    <scope>NUCLEOTIDE SEQUENCE [LARGE SCALE GENOMIC DNA]</scope>
    <source>
        <strain evidence="15 16">E7</strain>
    </source>
</reference>
<dbReference type="Gene3D" id="3.40.1050.10">
    <property type="entry name" value="Carbonic anhydrase"/>
    <property type="match status" value="1"/>
</dbReference>
<keyword evidence="5 10" id="KW-0862">Zinc</keyword>
<comment type="catalytic activity">
    <reaction evidence="9">
        <text>hydrogencarbonate + H(+) = CO2 + H2O</text>
        <dbReference type="Rhea" id="RHEA:10748"/>
        <dbReference type="ChEBI" id="CHEBI:15377"/>
        <dbReference type="ChEBI" id="CHEBI:15378"/>
        <dbReference type="ChEBI" id="CHEBI:16526"/>
        <dbReference type="ChEBI" id="CHEBI:17544"/>
        <dbReference type="EC" id="4.2.1.1"/>
    </reaction>
</comment>
<evidence type="ECO:0000313" key="16">
    <source>
        <dbReference type="Proteomes" id="UP000427281"/>
    </source>
</evidence>
<dbReference type="InterPro" id="IPR001902">
    <property type="entry name" value="SLC26A/SulP_fam"/>
</dbReference>
<dbReference type="EMBL" id="CP043930">
    <property type="protein sequence ID" value="QGQ25677.1"/>
    <property type="molecule type" value="Genomic_DNA"/>
</dbReference>
<feature type="transmembrane region" description="Helical" evidence="12">
    <location>
        <begin position="462"/>
        <end position="480"/>
    </location>
</feature>
<dbReference type="SUPFAM" id="SSF53056">
    <property type="entry name" value="beta-carbonic anhydrase, cab"/>
    <property type="match status" value="1"/>
</dbReference>
<dbReference type="InterPro" id="IPR015892">
    <property type="entry name" value="Carbonic_anhydrase_CS"/>
</dbReference>
<feature type="binding site" evidence="10">
    <location>
        <position position="158"/>
    </location>
    <ligand>
        <name>Zn(2+)</name>
        <dbReference type="ChEBI" id="CHEBI:29105"/>
    </ligand>
</feature>
<keyword evidence="10" id="KW-0479">Metal-binding</keyword>
<keyword evidence="6 12" id="KW-1133">Transmembrane helix</keyword>
<evidence type="ECO:0000313" key="15">
    <source>
        <dbReference type="EMBL" id="QGQ25677.1"/>
    </source>
</evidence>
<dbReference type="GO" id="GO:0008270">
    <property type="term" value="F:zinc ion binding"/>
    <property type="evidence" value="ECO:0007669"/>
    <property type="project" value="InterPro"/>
</dbReference>
<evidence type="ECO:0000256" key="5">
    <source>
        <dbReference type="ARBA" id="ARBA00022833"/>
    </source>
</evidence>
<evidence type="ECO:0000256" key="10">
    <source>
        <dbReference type="PIRSR" id="PIRSR601765-1"/>
    </source>
</evidence>
<keyword evidence="4 12" id="KW-0812">Transmembrane</keyword>
<protein>
    <recommendedName>
        <fullName evidence="3">carbonic anhydrase</fullName>
        <ecNumber evidence="3">4.2.1.1</ecNumber>
    </recommendedName>
</protein>
<dbReference type="AlphaFoldDB" id="A0A6I6AH21"/>
<dbReference type="InterPro" id="IPR011547">
    <property type="entry name" value="SLC26A/SulP_dom"/>
</dbReference>
<dbReference type="Pfam" id="PF00484">
    <property type="entry name" value="Pro_CA"/>
    <property type="match status" value="1"/>
</dbReference>
<accession>A0A6I6AH21</accession>
<evidence type="ECO:0000256" key="8">
    <source>
        <dbReference type="ARBA" id="ARBA00023239"/>
    </source>
</evidence>
<feature type="transmembrane region" description="Helical" evidence="12">
    <location>
        <begin position="409"/>
        <end position="431"/>
    </location>
</feature>
<evidence type="ECO:0000256" key="6">
    <source>
        <dbReference type="ARBA" id="ARBA00022989"/>
    </source>
</evidence>
<feature type="binding site" evidence="10">
    <location>
        <position position="100"/>
    </location>
    <ligand>
        <name>Zn(2+)</name>
        <dbReference type="ChEBI" id="CHEBI:29105"/>
    </ligand>
</feature>
<dbReference type="SUPFAM" id="SSF52091">
    <property type="entry name" value="SpoIIaa-like"/>
    <property type="match status" value="1"/>
</dbReference>
<dbReference type="Proteomes" id="UP000427281">
    <property type="component" value="Chromosome"/>
</dbReference>
<dbReference type="Pfam" id="PF13466">
    <property type="entry name" value="STAS_2"/>
    <property type="match status" value="1"/>
</dbReference>
<dbReference type="InterPro" id="IPR058548">
    <property type="entry name" value="MlaB-like_STAS"/>
</dbReference>
<dbReference type="PROSITE" id="PS00705">
    <property type="entry name" value="PROK_CO2_ANHYDRASE_2"/>
    <property type="match status" value="1"/>
</dbReference>
<evidence type="ECO:0000256" key="4">
    <source>
        <dbReference type="ARBA" id="ARBA00022692"/>
    </source>
</evidence>
<keyword evidence="16" id="KW-1185">Reference proteome</keyword>
<evidence type="ECO:0000256" key="7">
    <source>
        <dbReference type="ARBA" id="ARBA00023136"/>
    </source>
</evidence>